<gene>
    <name evidence="2" type="ORF">FJM51_18350</name>
</gene>
<evidence type="ECO:0000313" key="2">
    <source>
        <dbReference type="EMBL" id="TPE48165.1"/>
    </source>
</evidence>
<accession>A0A501WIB3</accession>
<dbReference type="Pfam" id="PF01965">
    <property type="entry name" value="DJ-1_PfpI"/>
    <property type="match status" value="1"/>
</dbReference>
<dbReference type="SUPFAM" id="SSF52317">
    <property type="entry name" value="Class I glutamine amidotransferase-like"/>
    <property type="match status" value="1"/>
</dbReference>
<comment type="caution">
    <text evidence="2">The sequence shown here is derived from an EMBL/GenBank/DDBJ whole genome shotgun (WGS) entry which is preliminary data.</text>
</comment>
<organism evidence="2 3">
    <name type="scientific">Amaricoccus solimangrovi</name>
    <dbReference type="NCBI Taxonomy" id="2589815"/>
    <lineage>
        <taxon>Bacteria</taxon>
        <taxon>Pseudomonadati</taxon>
        <taxon>Pseudomonadota</taxon>
        <taxon>Alphaproteobacteria</taxon>
        <taxon>Rhodobacterales</taxon>
        <taxon>Paracoccaceae</taxon>
        <taxon>Amaricoccus</taxon>
    </lineage>
</organism>
<feature type="domain" description="DJ-1/PfpI" evidence="1">
    <location>
        <begin position="61"/>
        <end position="224"/>
    </location>
</feature>
<name>A0A501WIB3_9RHOB</name>
<dbReference type="InterPro" id="IPR002818">
    <property type="entry name" value="DJ-1/PfpI"/>
</dbReference>
<keyword evidence="3" id="KW-1185">Reference proteome</keyword>
<sequence>MRRVALTLAILLLLATGGFAAWLLSLPPAPARPAPGAIGPAEAEATVAALRPPKRERPVVAILALNDATEVTDYLMPHGILKRADVAEVVAVAAAPGPARLYPALTVEPDMATATFDATYPEGADYVVVPAMSRDDDPAVIAWIRAQAAKGAIVIGVCAGARVVAAAGLLEGRRATTHWYHRRKLERLEPALTWVPDRRFVIDGRVATTTGVTASAPMTLTLVEAIAGREKAAEVARDLGLATWDARHDSAAFGLTRPFAATALANRLATGRGETLALPVSEGIDEVSLALVADAWSRAWRARVVTTAEGPVTTRGGLRLLPDRPAADGATLPPPGDAPALSILDATLAAIAARYGAATARFVAAQLEYAPGETRVSQEDRP</sequence>
<evidence type="ECO:0000313" key="3">
    <source>
        <dbReference type="Proteomes" id="UP000319255"/>
    </source>
</evidence>
<protein>
    <submittedName>
        <fullName evidence="2">Transcriptional regulator</fullName>
    </submittedName>
</protein>
<dbReference type="PANTHER" id="PTHR43130">
    <property type="entry name" value="ARAC-FAMILY TRANSCRIPTIONAL REGULATOR"/>
    <property type="match status" value="1"/>
</dbReference>
<dbReference type="AlphaFoldDB" id="A0A501WIB3"/>
<dbReference type="PANTHER" id="PTHR43130:SF3">
    <property type="entry name" value="HTH-TYPE TRANSCRIPTIONAL REGULATOR RV1931C"/>
    <property type="match status" value="1"/>
</dbReference>
<dbReference type="RefSeq" id="WP_140455589.1">
    <property type="nucleotide sequence ID" value="NZ_VFRP01000024.1"/>
</dbReference>
<evidence type="ECO:0000259" key="1">
    <source>
        <dbReference type="Pfam" id="PF01965"/>
    </source>
</evidence>
<dbReference type="OrthoDB" id="186587at2"/>
<dbReference type="EMBL" id="VFRP01000024">
    <property type="protein sequence ID" value="TPE48165.1"/>
    <property type="molecule type" value="Genomic_DNA"/>
</dbReference>
<proteinExistence type="predicted"/>
<dbReference type="Proteomes" id="UP000319255">
    <property type="component" value="Unassembled WGS sequence"/>
</dbReference>
<dbReference type="Gene3D" id="3.40.50.880">
    <property type="match status" value="1"/>
</dbReference>
<dbReference type="InterPro" id="IPR029062">
    <property type="entry name" value="Class_I_gatase-like"/>
</dbReference>
<dbReference type="InterPro" id="IPR052158">
    <property type="entry name" value="INH-QAR"/>
</dbReference>
<reference evidence="2 3" key="1">
    <citation type="submission" date="2019-06" db="EMBL/GenBank/DDBJ databases">
        <title>A novel bacterium of genus Amaricoccus, isolated from marine sediment.</title>
        <authorList>
            <person name="Huang H."/>
            <person name="Mo K."/>
            <person name="Hu Y."/>
        </authorList>
    </citation>
    <scope>NUCLEOTIDE SEQUENCE [LARGE SCALE GENOMIC DNA]</scope>
    <source>
        <strain evidence="2 3">HB172011</strain>
    </source>
</reference>